<sequence length="201" mass="23246">CSSIWGGSNPSFPYTTNSKGEGPAWANSLFEDNAEFGFGMRKAFKQRRDYLALQVEDTLADQSVKMSDELRQALQQFLVMRKEQMHDLLLPKGRSIYHQIMEKLVPLLEKEKTDHPKIHNLYDLPLGEPCNYHRNSRRLRFTLYQHVFLMQPLPQPREDMFGRSSFWIVGGDGWAYDIGYGGLDHVIASEEHVNILVLDTE</sequence>
<dbReference type="Proteomes" id="UP000601435">
    <property type="component" value="Unassembled WGS sequence"/>
</dbReference>
<comment type="caution">
    <text evidence="1">The sequence shown here is derived from an EMBL/GenBank/DDBJ whole genome shotgun (WGS) entry which is preliminary data.</text>
</comment>
<feature type="non-terminal residue" evidence="1">
    <location>
        <position position="1"/>
    </location>
</feature>
<evidence type="ECO:0000313" key="1">
    <source>
        <dbReference type="EMBL" id="CAE7945060.1"/>
    </source>
</evidence>
<gene>
    <name evidence="1" type="primary">nifJ</name>
    <name evidence="1" type="ORF">SNEC2469_LOCUS35488</name>
</gene>
<dbReference type="EMBL" id="CAJNJA010102977">
    <property type="protein sequence ID" value="CAE7945060.1"/>
    <property type="molecule type" value="Genomic_DNA"/>
</dbReference>
<dbReference type="SUPFAM" id="SSF52518">
    <property type="entry name" value="Thiamin diphosphate-binding fold (THDP-binding)"/>
    <property type="match status" value="2"/>
</dbReference>
<feature type="non-terminal residue" evidence="1">
    <location>
        <position position="201"/>
    </location>
</feature>
<protein>
    <submittedName>
        <fullName evidence="1">NifJ protein</fullName>
    </submittedName>
</protein>
<dbReference type="InterPro" id="IPR029061">
    <property type="entry name" value="THDP-binding"/>
</dbReference>
<reference evidence="1" key="1">
    <citation type="submission" date="2021-02" db="EMBL/GenBank/DDBJ databases">
        <authorList>
            <person name="Dougan E. K."/>
            <person name="Rhodes N."/>
            <person name="Thang M."/>
            <person name="Chan C."/>
        </authorList>
    </citation>
    <scope>NUCLEOTIDE SEQUENCE</scope>
</reference>
<keyword evidence="2" id="KW-1185">Reference proteome</keyword>
<dbReference type="Gene3D" id="3.40.50.970">
    <property type="match status" value="1"/>
</dbReference>
<dbReference type="PANTHER" id="PTHR32154:SF0">
    <property type="entry name" value="PYRUVATE-FLAVODOXIN OXIDOREDUCTASE-RELATED"/>
    <property type="match status" value="1"/>
</dbReference>
<name>A0A813CRH4_9DINO</name>
<evidence type="ECO:0000313" key="2">
    <source>
        <dbReference type="Proteomes" id="UP000601435"/>
    </source>
</evidence>
<proteinExistence type="predicted"/>
<dbReference type="InterPro" id="IPR050722">
    <property type="entry name" value="Pyruvate:ferred/Flavod_OxRd"/>
</dbReference>
<dbReference type="OrthoDB" id="10594356at2759"/>
<dbReference type="GO" id="GO:0006979">
    <property type="term" value="P:response to oxidative stress"/>
    <property type="evidence" value="ECO:0007669"/>
    <property type="project" value="TreeGrafter"/>
</dbReference>
<dbReference type="PANTHER" id="PTHR32154">
    <property type="entry name" value="PYRUVATE-FLAVODOXIN OXIDOREDUCTASE-RELATED"/>
    <property type="match status" value="1"/>
</dbReference>
<organism evidence="1 2">
    <name type="scientific">Symbiodinium necroappetens</name>
    <dbReference type="NCBI Taxonomy" id="1628268"/>
    <lineage>
        <taxon>Eukaryota</taxon>
        <taxon>Sar</taxon>
        <taxon>Alveolata</taxon>
        <taxon>Dinophyceae</taxon>
        <taxon>Suessiales</taxon>
        <taxon>Symbiodiniaceae</taxon>
        <taxon>Symbiodinium</taxon>
    </lineage>
</organism>
<dbReference type="AlphaFoldDB" id="A0A813CRH4"/>
<accession>A0A813CRH4</accession>